<keyword evidence="5" id="KW-1185">Reference proteome</keyword>
<dbReference type="Pfam" id="PF07859">
    <property type="entry name" value="Abhydrolase_3"/>
    <property type="match status" value="1"/>
</dbReference>
<keyword evidence="1" id="KW-0378">Hydrolase</keyword>
<name>A0ABQ8KQS7_9APHY</name>
<dbReference type="PANTHER" id="PTHR48081">
    <property type="entry name" value="AB HYDROLASE SUPERFAMILY PROTEIN C4A8.06C"/>
    <property type="match status" value="1"/>
</dbReference>
<dbReference type="RefSeq" id="XP_047782444.1">
    <property type="nucleotide sequence ID" value="XM_047918516.1"/>
</dbReference>
<dbReference type="Proteomes" id="UP000814176">
    <property type="component" value="Unassembled WGS sequence"/>
</dbReference>
<accession>A0ABQ8KQS7</accession>
<keyword evidence="2" id="KW-1133">Transmembrane helix</keyword>
<dbReference type="InterPro" id="IPR050300">
    <property type="entry name" value="GDXG_lipolytic_enzyme"/>
</dbReference>
<feature type="domain" description="Alpha/beta hydrolase fold-3" evidence="3">
    <location>
        <begin position="148"/>
        <end position="376"/>
    </location>
</feature>
<keyword evidence="2" id="KW-0472">Membrane</keyword>
<protein>
    <submittedName>
        <fullName evidence="4">Alpha/beta-hydrolase</fullName>
    </submittedName>
</protein>
<evidence type="ECO:0000313" key="5">
    <source>
        <dbReference type="Proteomes" id="UP000814176"/>
    </source>
</evidence>
<organism evidence="4 5">
    <name type="scientific">Rhodofomes roseus</name>
    <dbReference type="NCBI Taxonomy" id="34475"/>
    <lineage>
        <taxon>Eukaryota</taxon>
        <taxon>Fungi</taxon>
        <taxon>Dikarya</taxon>
        <taxon>Basidiomycota</taxon>
        <taxon>Agaricomycotina</taxon>
        <taxon>Agaricomycetes</taxon>
        <taxon>Polyporales</taxon>
        <taxon>Rhodofomes</taxon>
    </lineage>
</organism>
<dbReference type="Gene3D" id="3.40.50.1820">
    <property type="entry name" value="alpha/beta hydrolase"/>
    <property type="match status" value="1"/>
</dbReference>
<feature type="transmembrane region" description="Helical" evidence="2">
    <location>
        <begin position="20"/>
        <end position="45"/>
    </location>
</feature>
<comment type="caution">
    <text evidence="4">The sequence shown here is derived from an EMBL/GenBank/DDBJ whole genome shotgun (WGS) entry which is preliminary data.</text>
</comment>
<keyword evidence="2" id="KW-0812">Transmembrane</keyword>
<gene>
    <name evidence="4" type="ORF">C8Q71DRAFT_433713</name>
</gene>
<reference evidence="4 5" key="1">
    <citation type="journal article" date="2021" name="Environ. Microbiol.">
        <title>Gene family expansions and transcriptome signatures uncover fungal adaptations to wood decay.</title>
        <authorList>
            <person name="Hage H."/>
            <person name="Miyauchi S."/>
            <person name="Viragh M."/>
            <person name="Drula E."/>
            <person name="Min B."/>
            <person name="Chaduli D."/>
            <person name="Navarro D."/>
            <person name="Favel A."/>
            <person name="Norest M."/>
            <person name="Lesage-Meessen L."/>
            <person name="Balint B."/>
            <person name="Merenyi Z."/>
            <person name="de Eugenio L."/>
            <person name="Morin E."/>
            <person name="Martinez A.T."/>
            <person name="Baldrian P."/>
            <person name="Stursova M."/>
            <person name="Martinez M.J."/>
            <person name="Novotny C."/>
            <person name="Magnuson J.K."/>
            <person name="Spatafora J.W."/>
            <person name="Maurice S."/>
            <person name="Pangilinan J."/>
            <person name="Andreopoulos W."/>
            <person name="LaButti K."/>
            <person name="Hundley H."/>
            <person name="Na H."/>
            <person name="Kuo A."/>
            <person name="Barry K."/>
            <person name="Lipzen A."/>
            <person name="Henrissat B."/>
            <person name="Riley R."/>
            <person name="Ahrendt S."/>
            <person name="Nagy L.G."/>
            <person name="Grigoriev I.V."/>
            <person name="Martin F."/>
            <person name="Rosso M.N."/>
        </authorList>
    </citation>
    <scope>NUCLEOTIDE SEQUENCE [LARGE SCALE GENOMIC DNA]</scope>
    <source>
        <strain evidence="4 5">CIRM-BRFM 1785</strain>
    </source>
</reference>
<dbReference type="InterPro" id="IPR013094">
    <property type="entry name" value="AB_hydrolase_3"/>
</dbReference>
<proteinExistence type="predicted"/>
<dbReference type="InterPro" id="IPR029058">
    <property type="entry name" value="AB_hydrolase_fold"/>
</dbReference>
<sequence>MAEPQVAYFTYRHQPLKALYIVYAALVLFVVRTPYWVITNLLPAWRPRRSWPLSRVLKVNTIREVLRIAFQTSIGIFLADSEQLAKSAAEVGFVWIEPDPTLIGGEIKAAAKINDVEPARIGGVWYGQRGPDGRVGQQAGPDEKVIYELHGGGWVIGNATRSWDSAYMCDEMIKYADGYARALQIEYRLAQAAPFPAKNGFPAALIDAITGYNYLVNVVGFKPANILVSGESAGGALAFALTRYLVQSRLPTLSPPGALFLLSPTSDLGRTYFGAGSSVEKNDDSDYVQWFLKGYGVRALLGNMPLEEAFTNSWISPAGARVPRVEGQFAGMPPTLIMAGGAEYTLDEQKVLRDRLVEDNGRDAVAYVELPDTTHIVLTEAWHEPERTQGYEAFAQWVSKVNSDVKSAEYLA</sequence>
<dbReference type="SUPFAM" id="SSF53474">
    <property type="entry name" value="alpha/beta-Hydrolases"/>
    <property type="match status" value="1"/>
</dbReference>
<evidence type="ECO:0000256" key="2">
    <source>
        <dbReference type="SAM" id="Phobius"/>
    </source>
</evidence>
<dbReference type="EMBL" id="JADCUA010000004">
    <property type="protein sequence ID" value="KAH9840978.1"/>
    <property type="molecule type" value="Genomic_DNA"/>
</dbReference>
<dbReference type="GeneID" id="71999248"/>
<evidence type="ECO:0000313" key="4">
    <source>
        <dbReference type="EMBL" id="KAH9840978.1"/>
    </source>
</evidence>
<evidence type="ECO:0000256" key="1">
    <source>
        <dbReference type="ARBA" id="ARBA00022801"/>
    </source>
</evidence>
<evidence type="ECO:0000259" key="3">
    <source>
        <dbReference type="Pfam" id="PF07859"/>
    </source>
</evidence>
<dbReference type="PANTHER" id="PTHR48081:SF8">
    <property type="entry name" value="ALPHA_BETA HYDROLASE FOLD-3 DOMAIN-CONTAINING PROTEIN-RELATED"/>
    <property type="match status" value="1"/>
</dbReference>